<feature type="compositionally biased region" description="Basic and acidic residues" evidence="1">
    <location>
        <begin position="100"/>
        <end position="112"/>
    </location>
</feature>
<sequence length="237" mass="26207">MPRRVRADTRDPEEKRKEKEKDKGKLQKLRGVNGNGNGVAGEKGSQRKDKPAPPPVAFVTNGRMHKAHPRPNDGVPQDVPPRPRTATGHYETPVPVRQWPDTRELPQLKRNEVPVPLKQRTLPPPAKPRRTIMDRVLPTKAFRRSTPSLASSPSVRPEDALVPVGDVPAVPTTFGPEGEGMHAVVQRALETEPKRPVPLMRRHSSEAILSPLVEKTVSESTAETAESRVQARPVSGW</sequence>
<dbReference type="AlphaFoldDB" id="J0D190"/>
<feature type="region of interest" description="Disordered" evidence="1">
    <location>
        <begin position="215"/>
        <end position="237"/>
    </location>
</feature>
<name>J0D190_AURST</name>
<gene>
    <name evidence="2" type="ORF">AURDEDRAFT_171918</name>
</gene>
<feature type="compositionally biased region" description="Basic and acidic residues" evidence="1">
    <location>
        <begin position="1"/>
        <end position="25"/>
    </location>
</feature>
<dbReference type="KEGG" id="adl:AURDEDRAFT_171918"/>
<evidence type="ECO:0000313" key="3">
    <source>
        <dbReference type="Proteomes" id="UP000006514"/>
    </source>
</evidence>
<evidence type="ECO:0000256" key="1">
    <source>
        <dbReference type="SAM" id="MobiDB-lite"/>
    </source>
</evidence>
<proteinExistence type="predicted"/>
<dbReference type="EMBL" id="JH687817">
    <property type="protein sequence ID" value="EJD39120.1"/>
    <property type="molecule type" value="Genomic_DNA"/>
</dbReference>
<evidence type="ECO:0000313" key="2">
    <source>
        <dbReference type="EMBL" id="EJD39120.1"/>
    </source>
</evidence>
<keyword evidence="3" id="KW-1185">Reference proteome</keyword>
<organism evidence="2 3">
    <name type="scientific">Auricularia subglabra (strain TFB-10046 / SS5)</name>
    <name type="common">White-rot fungus</name>
    <name type="synonym">Auricularia delicata (strain TFB10046)</name>
    <dbReference type="NCBI Taxonomy" id="717982"/>
    <lineage>
        <taxon>Eukaryota</taxon>
        <taxon>Fungi</taxon>
        <taxon>Dikarya</taxon>
        <taxon>Basidiomycota</taxon>
        <taxon>Agaricomycotina</taxon>
        <taxon>Agaricomycetes</taxon>
        <taxon>Auriculariales</taxon>
        <taxon>Auriculariaceae</taxon>
        <taxon>Auricularia</taxon>
    </lineage>
</organism>
<dbReference type="InParanoid" id="J0D190"/>
<reference evidence="3" key="1">
    <citation type="journal article" date="2012" name="Science">
        <title>The Paleozoic origin of enzymatic lignin decomposition reconstructed from 31 fungal genomes.</title>
        <authorList>
            <person name="Floudas D."/>
            <person name="Binder M."/>
            <person name="Riley R."/>
            <person name="Barry K."/>
            <person name="Blanchette R.A."/>
            <person name="Henrissat B."/>
            <person name="Martinez A.T."/>
            <person name="Otillar R."/>
            <person name="Spatafora J.W."/>
            <person name="Yadav J.S."/>
            <person name="Aerts A."/>
            <person name="Benoit I."/>
            <person name="Boyd A."/>
            <person name="Carlson A."/>
            <person name="Copeland A."/>
            <person name="Coutinho P.M."/>
            <person name="de Vries R.P."/>
            <person name="Ferreira P."/>
            <person name="Findley K."/>
            <person name="Foster B."/>
            <person name="Gaskell J."/>
            <person name="Glotzer D."/>
            <person name="Gorecki P."/>
            <person name="Heitman J."/>
            <person name="Hesse C."/>
            <person name="Hori C."/>
            <person name="Igarashi K."/>
            <person name="Jurgens J.A."/>
            <person name="Kallen N."/>
            <person name="Kersten P."/>
            <person name="Kohler A."/>
            <person name="Kuees U."/>
            <person name="Kumar T.K.A."/>
            <person name="Kuo A."/>
            <person name="LaButti K."/>
            <person name="Larrondo L.F."/>
            <person name="Lindquist E."/>
            <person name="Ling A."/>
            <person name="Lombard V."/>
            <person name="Lucas S."/>
            <person name="Lundell T."/>
            <person name="Martin R."/>
            <person name="McLaughlin D.J."/>
            <person name="Morgenstern I."/>
            <person name="Morin E."/>
            <person name="Murat C."/>
            <person name="Nagy L.G."/>
            <person name="Nolan M."/>
            <person name="Ohm R.A."/>
            <person name="Patyshakuliyeva A."/>
            <person name="Rokas A."/>
            <person name="Ruiz-Duenas F.J."/>
            <person name="Sabat G."/>
            <person name="Salamov A."/>
            <person name="Samejima M."/>
            <person name="Schmutz J."/>
            <person name="Slot J.C."/>
            <person name="St John F."/>
            <person name="Stenlid J."/>
            <person name="Sun H."/>
            <person name="Sun S."/>
            <person name="Syed K."/>
            <person name="Tsang A."/>
            <person name="Wiebenga A."/>
            <person name="Young D."/>
            <person name="Pisabarro A."/>
            <person name="Eastwood D.C."/>
            <person name="Martin F."/>
            <person name="Cullen D."/>
            <person name="Grigoriev I.V."/>
            <person name="Hibbett D.S."/>
        </authorList>
    </citation>
    <scope>NUCLEOTIDE SEQUENCE [LARGE SCALE GENOMIC DNA]</scope>
    <source>
        <strain evidence="3">TFB10046</strain>
    </source>
</reference>
<dbReference type="Proteomes" id="UP000006514">
    <property type="component" value="Unassembled WGS sequence"/>
</dbReference>
<feature type="compositionally biased region" description="Polar residues" evidence="1">
    <location>
        <begin position="145"/>
        <end position="154"/>
    </location>
</feature>
<feature type="region of interest" description="Disordered" evidence="1">
    <location>
        <begin position="1"/>
        <end position="178"/>
    </location>
</feature>
<protein>
    <submittedName>
        <fullName evidence="2">Uncharacterized protein</fullName>
    </submittedName>
</protein>
<accession>J0D190</accession>